<accession>A0ABS2SWH3</accession>
<evidence type="ECO:0000313" key="3">
    <source>
        <dbReference type="Proteomes" id="UP001179280"/>
    </source>
</evidence>
<gene>
    <name evidence="2" type="ORF">JOC54_002068</name>
</gene>
<reference evidence="2" key="1">
    <citation type="submission" date="2021-01" db="EMBL/GenBank/DDBJ databases">
        <title>Genomic Encyclopedia of Type Strains, Phase IV (KMG-IV): sequencing the most valuable type-strain genomes for metagenomic binning, comparative biology and taxonomic classification.</title>
        <authorList>
            <person name="Goeker M."/>
        </authorList>
    </citation>
    <scope>NUCLEOTIDE SEQUENCE</scope>
    <source>
        <strain evidence="2">DSM 21943</strain>
    </source>
</reference>
<dbReference type="PANTHER" id="PTHR47485">
    <property type="entry name" value="THYLAKOID LUMENAL 17.4 KDA PROTEIN, CHLOROPLASTIC"/>
    <property type="match status" value="1"/>
</dbReference>
<keyword evidence="1" id="KW-0677">Repeat</keyword>
<sequence>MNRELASNCSQCVGLCCVALPYAKSADFPVDKDAGTPCHHLKTNFACAIHNSLRENGFKGCVSYECFGAGQYVTQVLFEGKNWRDSSLAIKQEMFATFPIVQQLHEMLAYLNEALKLTETEAIHLQLQQAVQELTTLTQQTPQDIRQIDLAQQRIKIKPLFIQSSSLYRRSYRSQKKTKKRSDYLGANLKGRNLQGRDFRSALLIAADLREADLRGADLIGADLRDAQLNDADLSEALFLTQPQINAAIGNERTRLPDHLVAPAHWKTRC</sequence>
<protein>
    <submittedName>
        <fullName evidence="2">Uncharacterized protein YjbI with pentapeptide repeats</fullName>
    </submittedName>
</protein>
<dbReference type="Pfam" id="PF00805">
    <property type="entry name" value="Pentapeptide"/>
    <property type="match status" value="1"/>
</dbReference>
<proteinExistence type="predicted"/>
<organism evidence="2 3">
    <name type="scientific">Shouchella xiaoxiensis</name>
    <dbReference type="NCBI Taxonomy" id="766895"/>
    <lineage>
        <taxon>Bacteria</taxon>
        <taxon>Bacillati</taxon>
        <taxon>Bacillota</taxon>
        <taxon>Bacilli</taxon>
        <taxon>Bacillales</taxon>
        <taxon>Bacillaceae</taxon>
        <taxon>Shouchella</taxon>
    </lineage>
</organism>
<evidence type="ECO:0000313" key="2">
    <source>
        <dbReference type="EMBL" id="MBM7838809.1"/>
    </source>
</evidence>
<dbReference type="EMBL" id="JAFBCV010000005">
    <property type="protein sequence ID" value="MBM7838809.1"/>
    <property type="molecule type" value="Genomic_DNA"/>
</dbReference>
<dbReference type="RefSeq" id="WP_204466095.1">
    <property type="nucleotide sequence ID" value="NZ_JAFBCV010000005.1"/>
</dbReference>
<dbReference type="Gene3D" id="2.160.20.80">
    <property type="entry name" value="E3 ubiquitin-protein ligase SopA"/>
    <property type="match status" value="1"/>
</dbReference>
<keyword evidence="3" id="KW-1185">Reference proteome</keyword>
<dbReference type="InterPro" id="IPR001646">
    <property type="entry name" value="5peptide_repeat"/>
</dbReference>
<evidence type="ECO:0000256" key="1">
    <source>
        <dbReference type="ARBA" id="ARBA00022737"/>
    </source>
</evidence>
<comment type="caution">
    <text evidence="2">The sequence shown here is derived from an EMBL/GenBank/DDBJ whole genome shotgun (WGS) entry which is preliminary data.</text>
</comment>
<dbReference type="Proteomes" id="UP001179280">
    <property type="component" value="Unassembled WGS sequence"/>
</dbReference>
<name>A0ABS2SWH3_9BACI</name>
<dbReference type="SUPFAM" id="SSF141571">
    <property type="entry name" value="Pentapeptide repeat-like"/>
    <property type="match status" value="1"/>
</dbReference>
<dbReference type="PANTHER" id="PTHR47485:SF1">
    <property type="entry name" value="THYLAKOID LUMENAL 17.4 KDA PROTEIN, CHLOROPLASTIC"/>
    <property type="match status" value="1"/>
</dbReference>